<feature type="transmembrane region" description="Helical" evidence="6">
    <location>
        <begin position="473"/>
        <end position="493"/>
    </location>
</feature>
<dbReference type="InterPro" id="IPR036259">
    <property type="entry name" value="MFS_trans_sf"/>
</dbReference>
<dbReference type="RefSeq" id="XP_002548587.1">
    <property type="nucleotide sequence ID" value="XM_002548541.1"/>
</dbReference>
<dbReference type="CDD" id="cd17323">
    <property type="entry name" value="MFS_Tpo1_MDR_like"/>
    <property type="match status" value="1"/>
</dbReference>
<accession>C5M912</accession>
<comment type="subcellular location">
    <subcellularLocation>
        <location evidence="1">Membrane</location>
        <topology evidence="1">Multi-pass membrane protein</topology>
    </subcellularLocation>
</comment>
<feature type="transmembrane region" description="Helical" evidence="6">
    <location>
        <begin position="96"/>
        <end position="114"/>
    </location>
</feature>
<feature type="region of interest" description="Disordered" evidence="5">
    <location>
        <begin position="1"/>
        <end position="31"/>
    </location>
</feature>
<dbReference type="eggNOG" id="KOG0255">
    <property type="taxonomic scope" value="Eukaryota"/>
</dbReference>
<dbReference type="KEGG" id="ctp:CTRG_02884"/>
<dbReference type="AlphaFoldDB" id="C5M912"/>
<organism evidence="8 9">
    <name type="scientific">Candida tropicalis (strain ATCC MYA-3404 / T1)</name>
    <name type="common">Yeast</name>
    <dbReference type="NCBI Taxonomy" id="294747"/>
    <lineage>
        <taxon>Eukaryota</taxon>
        <taxon>Fungi</taxon>
        <taxon>Dikarya</taxon>
        <taxon>Ascomycota</taxon>
        <taxon>Saccharomycotina</taxon>
        <taxon>Pichiomycetes</taxon>
        <taxon>Debaryomycetaceae</taxon>
        <taxon>Candida/Lodderomyces clade</taxon>
        <taxon>Candida</taxon>
    </lineage>
</organism>
<keyword evidence="9" id="KW-1185">Reference proteome</keyword>
<dbReference type="Pfam" id="PF07690">
    <property type="entry name" value="MFS_1"/>
    <property type="match status" value="1"/>
</dbReference>
<keyword evidence="4 6" id="KW-0472">Membrane</keyword>
<dbReference type="FunFam" id="1.20.1250.20:FF:000082">
    <property type="entry name" value="MFS multidrug transporter, putative"/>
    <property type="match status" value="1"/>
</dbReference>
<feature type="compositionally biased region" description="Basic and acidic residues" evidence="5">
    <location>
        <begin position="1"/>
        <end position="13"/>
    </location>
</feature>
<feature type="transmembrane region" description="Helical" evidence="6">
    <location>
        <begin position="338"/>
        <end position="359"/>
    </location>
</feature>
<dbReference type="Proteomes" id="UP000002037">
    <property type="component" value="Unassembled WGS sequence"/>
</dbReference>
<sequence>MTDLLPEKTKDSVQESSISDNTRQLSQSDDLDKEDKYLVKFNGQDDKEDASRLSRLHKWTIVGIISMGSVCVTCISSSVALAIPHIMEHFHVSHEVAVLNISFFILGLGTGGCFLSPISEFHGRRVVYIGGLLLMIAFQFLTAFSDNIGGVIFGRFMSGFFGSSYMSVASGSFADLFKANKIEGKDANKELSLAMILYSVAPFLGPSLGSLISGFINSHLFFRWTFYVFIIWSAVLLLMVILFVPETYEPINLKRKAQRLRKTTGDDKYYAPIEVQNATLYESVLTSSKRPFLLLFGDNMTLILNLYTAITLAIVYLFFVAFPYIFSTVYNFTLSEQGMSFLGLVVGMVSTCLVSPYFINKSYVALLRRNNGVGKPEFRFIPLMIGAFVVPIGLFIIAWTSYSHVHWIAPIIGSTIYGSGTILVFNSIFAYTVEAYRLYAASAMATNSFTRSFMSCIFPLFGLQMYERLGIQWATTLLALITCLLIPIPFLFFKYGEYLRSKSKYTWSTD</sequence>
<evidence type="ECO:0000256" key="6">
    <source>
        <dbReference type="SAM" id="Phobius"/>
    </source>
</evidence>
<protein>
    <recommendedName>
        <fullName evidence="7">Major facilitator superfamily (MFS) profile domain-containing protein</fullName>
    </recommendedName>
</protein>
<feature type="transmembrane region" description="Helical" evidence="6">
    <location>
        <begin position="191"/>
        <end position="212"/>
    </location>
</feature>
<proteinExistence type="predicted"/>
<feature type="domain" description="Major facilitator superfamily (MFS) profile" evidence="7">
    <location>
        <begin position="61"/>
        <end position="499"/>
    </location>
</feature>
<evidence type="ECO:0000256" key="3">
    <source>
        <dbReference type="ARBA" id="ARBA00022989"/>
    </source>
</evidence>
<dbReference type="InterPro" id="IPR020846">
    <property type="entry name" value="MFS_dom"/>
</dbReference>
<evidence type="ECO:0000313" key="8">
    <source>
        <dbReference type="EMBL" id="EER34066.1"/>
    </source>
</evidence>
<feature type="transmembrane region" description="Helical" evidence="6">
    <location>
        <begin position="156"/>
        <end position="179"/>
    </location>
</feature>
<evidence type="ECO:0000256" key="4">
    <source>
        <dbReference type="ARBA" id="ARBA00023136"/>
    </source>
</evidence>
<evidence type="ECO:0000256" key="2">
    <source>
        <dbReference type="ARBA" id="ARBA00022692"/>
    </source>
</evidence>
<dbReference type="Gene3D" id="1.20.1250.20">
    <property type="entry name" value="MFS general substrate transporter like domains"/>
    <property type="match status" value="1"/>
</dbReference>
<dbReference type="InterPro" id="IPR011701">
    <property type="entry name" value="MFS"/>
</dbReference>
<dbReference type="VEuPathDB" id="FungiDB:CTRG_02884"/>
<gene>
    <name evidence="8" type="ORF">CTRG_02884</name>
</gene>
<feature type="transmembrane region" description="Helical" evidence="6">
    <location>
        <begin position="407"/>
        <end position="431"/>
    </location>
</feature>
<dbReference type="GO" id="GO:0022857">
    <property type="term" value="F:transmembrane transporter activity"/>
    <property type="evidence" value="ECO:0007669"/>
    <property type="project" value="InterPro"/>
</dbReference>
<reference evidence="8 9" key="1">
    <citation type="journal article" date="2009" name="Nature">
        <title>Evolution of pathogenicity and sexual reproduction in eight Candida genomes.</title>
        <authorList>
            <person name="Butler G."/>
            <person name="Rasmussen M.D."/>
            <person name="Lin M.F."/>
            <person name="Santos M.A."/>
            <person name="Sakthikumar S."/>
            <person name="Munro C.A."/>
            <person name="Rheinbay E."/>
            <person name="Grabherr M."/>
            <person name="Forche A."/>
            <person name="Reedy J.L."/>
            <person name="Agrafioti I."/>
            <person name="Arnaud M.B."/>
            <person name="Bates S."/>
            <person name="Brown A.J."/>
            <person name="Brunke S."/>
            <person name="Costanzo M.C."/>
            <person name="Fitzpatrick D.A."/>
            <person name="de Groot P.W."/>
            <person name="Harris D."/>
            <person name="Hoyer L.L."/>
            <person name="Hube B."/>
            <person name="Klis F.M."/>
            <person name="Kodira C."/>
            <person name="Lennard N."/>
            <person name="Logue M.E."/>
            <person name="Martin R."/>
            <person name="Neiman A.M."/>
            <person name="Nikolaou E."/>
            <person name="Quail M.A."/>
            <person name="Quinn J."/>
            <person name="Santos M.C."/>
            <person name="Schmitzberger F.F."/>
            <person name="Sherlock G."/>
            <person name="Shah P."/>
            <person name="Silverstein K.A."/>
            <person name="Skrzypek M.S."/>
            <person name="Soll D."/>
            <person name="Staggs R."/>
            <person name="Stansfield I."/>
            <person name="Stumpf M.P."/>
            <person name="Sudbery P.E."/>
            <person name="Srikantha T."/>
            <person name="Zeng Q."/>
            <person name="Berman J."/>
            <person name="Berriman M."/>
            <person name="Heitman J."/>
            <person name="Gow N.A."/>
            <person name="Lorenz M.C."/>
            <person name="Birren B.W."/>
            <person name="Kellis M."/>
            <person name="Cuomo C.A."/>
        </authorList>
    </citation>
    <scope>NUCLEOTIDE SEQUENCE [LARGE SCALE GENOMIC DNA]</scope>
    <source>
        <strain evidence="9">ATCC MYA-3404 / T1</strain>
    </source>
</reference>
<dbReference type="OrthoDB" id="9986881at2759"/>
<dbReference type="PANTHER" id="PTHR23502">
    <property type="entry name" value="MAJOR FACILITATOR SUPERFAMILY"/>
    <property type="match status" value="1"/>
</dbReference>
<feature type="transmembrane region" description="Helical" evidence="6">
    <location>
        <begin position="302"/>
        <end position="326"/>
    </location>
</feature>
<dbReference type="EMBL" id="GG692397">
    <property type="protein sequence ID" value="EER34066.1"/>
    <property type="molecule type" value="Genomic_DNA"/>
</dbReference>
<evidence type="ECO:0000256" key="5">
    <source>
        <dbReference type="SAM" id="MobiDB-lite"/>
    </source>
</evidence>
<feature type="transmembrane region" description="Helical" evidence="6">
    <location>
        <begin position="438"/>
        <end position="461"/>
    </location>
</feature>
<keyword evidence="2 6" id="KW-0812">Transmembrane</keyword>
<feature type="transmembrane region" description="Helical" evidence="6">
    <location>
        <begin position="380"/>
        <end position="401"/>
    </location>
</feature>
<dbReference type="HOGENOM" id="CLU_008455_11_5_1"/>
<dbReference type="SUPFAM" id="SSF103473">
    <property type="entry name" value="MFS general substrate transporter"/>
    <property type="match status" value="1"/>
</dbReference>
<dbReference type="GeneID" id="8300389"/>
<feature type="transmembrane region" description="Helical" evidence="6">
    <location>
        <begin position="61"/>
        <end position="84"/>
    </location>
</feature>
<dbReference type="PANTHER" id="PTHR23502:SF7">
    <property type="entry name" value="DRUG_PROTON ANTIPORTER YHK8-RELATED"/>
    <property type="match status" value="1"/>
</dbReference>
<evidence type="ECO:0000256" key="1">
    <source>
        <dbReference type="ARBA" id="ARBA00004141"/>
    </source>
</evidence>
<evidence type="ECO:0000313" key="9">
    <source>
        <dbReference type="Proteomes" id="UP000002037"/>
    </source>
</evidence>
<feature type="transmembrane region" description="Helical" evidence="6">
    <location>
        <begin position="126"/>
        <end position="144"/>
    </location>
</feature>
<name>C5M912_CANTT</name>
<dbReference type="PROSITE" id="PS50850">
    <property type="entry name" value="MFS"/>
    <property type="match status" value="1"/>
</dbReference>
<evidence type="ECO:0000259" key="7">
    <source>
        <dbReference type="PROSITE" id="PS50850"/>
    </source>
</evidence>
<dbReference type="STRING" id="294747.C5M912"/>
<keyword evidence="3 6" id="KW-1133">Transmembrane helix</keyword>
<feature type="transmembrane region" description="Helical" evidence="6">
    <location>
        <begin position="224"/>
        <end position="245"/>
    </location>
</feature>
<dbReference type="GO" id="GO:0005886">
    <property type="term" value="C:plasma membrane"/>
    <property type="evidence" value="ECO:0007669"/>
    <property type="project" value="TreeGrafter"/>
</dbReference>
<feature type="compositionally biased region" description="Polar residues" evidence="5">
    <location>
        <begin position="14"/>
        <end position="28"/>
    </location>
</feature>